<dbReference type="Pfam" id="PF08021">
    <property type="entry name" value="FAD_binding_9"/>
    <property type="match status" value="1"/>
</dbReference>
<dbReference type="PANTHER" id="PTHR30157">
    <property type="entry name" value="FERRIC REDUCTASE, NADPH-DEPENDENT"/>
    <property type="match status" value="1"/>
</dbReference>
<accession>A0ABT3SFF6</accession>
<evidence type="ECO:0000259" key="1">
    <source>
        <dbReference type="PROSITE" id="PS51384"/>
    </source>
</evidence>
<organism evidence="2 3">
    <name type="scientific">Mycobacterium pinniadriaticum</name>
    <dbReference type="NCBI Taxonomy" id="2994102"/>
    <lineage>
        <taxon>Bacteria</taxon>
        <taxon>Bacillati</taxon>
        <taxon>Actinomycetota</taxon>
        <taxon>Actinomycetes</taxon>
        <taxon>Mycobacteriales</taxon>
        <taxon>Mycobacteriaceae</taxon>
        <taxon>Mycobacterium</taxon>
    </lineage>
</organism>
<dbReference type="Proteomes" id="UP001300745">
    <property type="component" value="Unassembled WGS sequence"/>
</dbReference>
<dbReference type="EMBL" id="JAPJDO010000013">
    <property type="protein sequence ID" value="MCX2938249.1"/>
    <property type="molecule type" value="Genomic_DNA"/>
</dbReference>
<dbReference type="CDD" id="cd06193">
    <property type="entry name" value="siderophore_interacting"/>
    <property type="match status" value="1"/>
</dbReference>
<dbReference type="SUPFAM" id="SSF63380">
    <property type="entry name" value="Riboflavin synthase domain-like"/>
    <property type="match status" value="1"/>
</dbReference>
<dbReference type="Gene3D" id="3.40.50.80">
    <property type="entry name" value="Nucleotide-binding domain of ferredoxin-NADP reductase (FNR) module"/>
    <property type="match status" value="1"/>
</dbReference>
<proteinExistence type="predicted"/>
<dbReference type="InterPro" id="IPR007037">
    <property type="entry name" value="SIP_rossman_dom"/>
</dbReference>
<dbReference type="Gene3D" id="2.40.30.10">
    <property type="entry name" value="Translation factors"/>
    <property type="match status" value="1"/>
</dbReference>
<dbReference type="InterPro" id="IPR017927">
    <property type="entry name" value="FAD-bd_FR_type"/>
</dbReference>
<dbReference type="PANTHER" id="PTHR30157:SF0">
    <property type="entry name" value="NADPH-DEPENDENT FERRIC-CHELATE REDUCTASE"/>
    <property type="match status" value="1"/>
</dbReference>
<dbReference type="Pfam" id="PF04954">
    <property type="entry name" value="SIP"/>
    <property type="match status" value="1"/>
</dbReference>
<feature type="domain" description="FAD-binding FR-type" evidence="1">
    <location>
        <begin position="1"/>
        <end position="103"/>
    </location>
</feature>
<dbReference type="InterPro" id="IPR017938">
    <property type="entry name" value="Riboflavin_synthase-like_b-brl"/>
</dbReference>
<keyword evidence="3" id="KW-1185">Reference proteome</keyword>
<evidence type="ECO:0000313" key="3">
    <source>
        <dbReference type="Proteomes" id="UP001300745"/>
    </source>
</evidence>
<dbReference type="InterPro" id="IPR039261">
    <property type="entry name" value="FNR_nucleotide-bd"/>
</dbReference>
<reference evidence="2 3" key="1">
    <citation type="submission" date="2022-11" db="EMBL/GenBank/DDBJ databases">
        <title>Mycobacterium sp. nov.</title>
        <authorList>
            <person name="Papic B."/>
            <person name="Spicic S."/>
            <person name="Duvnjak S."/>
        </authorList>
    </citation>
    <scope>NUCLEOTIDE SEQUENCE [LARGE SCALE GENOMIC DNA]</scope>
    <source>
        <strain evidence="2 3">CVI_P4</strain>
    </source>
</reference>
<protein>
    <submittedName>
        <fullName evidence="2">Siderophore-interacting protein</fullName>
    </submittedName>
</protein>
<dbReference type="PROSITE" id="PS51384">
    <property type="entry name" value="FAD_FR"/>
    <property type="match status" value="1"/>
</dbReference>
<evidence type="ECO:0000313" key="2">
    <source>
        <dbReference type="EMBL" id="MCX2938249.1"/>
    </source>
</evidence>
<dbReference type="InterPro" id="IPR013113">
    <property type="entry name" value="SIP_FAD-bd"/>
</dbReference>
<comment type="caution">
    <text evidence="2">The sequence shown here is derived from an EMBL/GenBank/DDBJ whole genome shotgun (WGS) entry which is preliminary data.</text>
</comment>
<sequence length="267" mass="28636">MSFSHASVVEAVHVSSRLRRISLRVDDPEALAIPSGGDCAVGVYFDPGSPGQGRTYSVRRTDGDRVDLDIALHTGGAGSAWAQTATTGDRVGLDHARAWYRPPPAAAWQVLVSDLAGLPATARIIEETPPAISTTVIVETVDHHDLDYLPAGPGVTLVASLGTGNGLAPSRLPELVRQADLPTPGYCWYAGEAAGSRQVRKYLRGRGWTRDHYDISGYWRFDSETWDAKFALVGDEIAGVYHRAIAAGRDDKVAAEEFDDALEQAGL</sequence>
<gene>
    <name evidence="2" type="ORF">ORI27_16195</name>
</gene>
<dbReference type="RefSeq" id="WP_265998090.1">
    <property type="nucleotide sequence ID" value="NZ_JAPJDN010000013.1"/>
</dbReference>
<dbReference type="InterPro" id="IPR039374">
    <property type="entry name" value="SIP_fam"/>
</dbReference>
<name>A0ABT3SFF6_9MYCO</name>